<keyword evidence="3" id="KW-1185">Reference proteome</keyword>
<gene>
    <name evidence="2" type="primary">ykgE</name>
    <name evidence="2" type="ordered locus">BN4_20092</name>
</gene>
<feature type="domain" description="Cysteine-rich" evidence="1">
    <location>
        <begin position="139"/>
        <end position="223"/>
    </location>
</feature>
<dbReference type="PANTHER" id="PTHR30296:SF0">
    <property type="entry name" value="LACTATE UTILIZATION PROTEIN A"/>
    <property type="match status" value="1"/>
</dbReference>
<evidence type="ECO:0000313" key="3">
    <source>
        <dbReference type="Proteomes" id="UP000011724"/>
    </source>
</evidence>
<name>M1WSF1_PSEP2</name>
<dbReference type="Pfam" id="PF02754">
    <property type="entry name" value="CCG"/>
    <property type="match status" value="2"/>
</dbReference>
<accession>M1WSF1</accession>
<dbReference type="HOGENOM" id="CLU_023081_1_0_7"/>
<dbReference type="eggNOG" id="COG0247">
    <property type="taxonomic scope" value="Bacteria"/>
</dbReference>
<dbReference type="STRING" id="1322246.BN4_20092"/>
<feature type="domain" description="Cysteine-rich" evidence="1">
    <location>
        <begin position="6"/>
        <end position="86"/>
    </location>
</feature>
<protein>
    <submittedName>
        <fullName evidence="2">Putative hydroxyacid oxidoreductase (Fe-S centre)</fullName>
    </submittedName>
</protein>
<dbReference type="PANTHER" id="PTHR30296">
    <property type="entry name" value="UNCHARACTERIZED PROTEIN YKGE"/>
    <property type="match status" value="1"/>
</dbReference>
<proteinExistence type="predicted"/>
<dbReference type="Proteomes" id="UP000011724">
    <property type="component" value="Chromosome"/>
</dbReference>
<dbReference type="PATRIC" id="fig|879567.3.peg.3146"/>
<sequence>MKEHSVTLFIQCLVDSLHPEVGDAMVHVLERLGVSMTYPPDQTCCGQPAFNSGYRKEAKKTALRFLDIFEKSEAIVCPSGSCVHMVRHHYLDLFRDEPTQHSRAQAIAAKTYEFSEYLVDVLGVTDPGKELGSRFHGSITYHDSCHLSRGLGIRRQPRQLLENIPGLSLIEMDESDRCCGFGGTFSVKYPEISSAMVDDKVKTILETGAKAVVGCDVSCLMNISGRLSRIGSTVRALHLAEILANTGE</sequence>
<dbReference type="KEGG" id="dpi:BN4_20092"/>
<dbReference type="BioCyc" id="DPIE1322246:BN4_RS14695-MONOMER"/>
<dbReference type="AlphaFoldDB" id="M1WSF1"/>
<dbReference type="OrthoDB" id="9770306at2"/>
<evidence type="ECO:0000313" key="2">
    <source>
        <dbReference type="EMBL" id="CCH50154.1"/>
    </source>
</evidence>
<dbReference type="GO" id="GO:0016491">
    <property type="term" value="F:oxidoreductase activity"/>
    <property type="evidence" value="ECO:0007669"/>
    <property type="project" value="UniProtKB-ARBA"/>
</dbReference>
<dbReference type="InterPro" id="IPR004017">
    <property type="entry name" value="Cys_rich_dom"/>
</dbReference>
<dbReference type="RefSeq" id="WP_015416196.1">
    <property type="nucleotide sequence ID" value="NC_020409.1"/>
</dbReference>
<reference evidence="2 3" key="1">
    <citation type="journal article" date="2013" name="PLoS ONE">
        <title>The first genomic and proteomic characterization of a deep-sea sulfate reducer: insights into the piezophilic lifestyle of Desulfovibrio piezophilus.</title>
        <authorList>
            <person name="Pradel N."/>
            <person name="Ji B."/>
            <person name="Gimenez G."/>
            <person name="Talla E."/>
            <person name="Lenoble P."/>
            <person name="Garel M."/>
            <person name="Tamburini C."/>
            <person name="Fourquet P."/>
            <person name="Lebrun R."/>
            <person name="Bertin P."/>
            <person name="Denis Y."/>
            <person name="Pophillat M."/>
            <person name="Barbe V."/>
            <person name="Ollivier B."/>
            <person name="Dolla A."/>
        </authorList>
    </citation>
    <scope>NUCLEOTIDE SEQUENCE [LARGE SCALE GENOMIC DNA]</scope>
    <source>
        <strain evidence="3">DSM 10523 / SB164P1</strain>
    </source>
</reference>
<evidence type="ECO:0000259" key="1">
    <source>
        <dbReference type="Pfam" id="PF02754"/>
    </source>
</evidence>
<dbReference type="GO" id="GO:0005829">
    <property type="term" value="C:cytosol"/>
    <property type="evidence" value="ECO:0007669"/>
    <property type="project" value="TreeGrafter"/>
</dbReference>
<organism evidence="2 3">
    <name type="scientific">Pseudodesulfovibrio piezophilus (strain DSM 21447 / JCM 15486 / C1TLV30)</name>
    <name type="common">Desulfovibrio piezophilus</name>
    <dbReference type="NCBI Taxonomy" id="1322246"/>
    <lineage>
        <taxon>Bacteria</taxon>
        <taxon>Pseudomonadati</taxon>
        <taxon>Thermodesulfobacteriota</taxon>
        <taxon>Desulfovibrionia</taxon>
        <taxon>Desulfovibrionales</taxon>
        <taxon>Desulfovibrionaceae</taxon>
    </lineage>
</organism>
<dbReference type="EMBL" id="FO203427">
    <property type="protein sequence ID" value="CCH50154.1"/>
    <property type="molecule type" value="Genomic_DNA"/>
</dbReference>
<reference evidence="3" key="2">
    <citation type="journal article" date="2013" name="Stand. Genomic Sci.">
        <title>Complete genome sequence of Desulfocapsa sulfexigens, a marine deltaproteobacterium specialized in disproportionating inorganic sulfur compounds.</title>
        <authorList>
            <person name="Finster K.W."/>
            <person name="Kjeldsen K.U."/>
            <person name="Kube M."/>
            <person name="Reinhardt R."/>
            <person name="Mussmann M."/>
            <person name="Amann R."/>
            <person name="Schreiber L."/>
        </authorList>
    </citation>
    <scope>NUCLEOTIDE SEQUENCE [LARGE SCALE GENOMIC DNA]</scope>
    <source>
        <strain evidence="3">DSM 10523 / SB164P1</strain>
    </source>
</reference>